<dbReference type="PANTHER" id="PTHR42085">
    <property type="entry name" value="F-BOX DOMAIN-CONTAINING PROTEIN"/>
    <property type="match status" value="1"/>
</dbReference>
<reference evidence="2 3" key="1">
    <citation type="submission" date="2023-01" db="EMBL/GenBank/DDBJ databases">
        <title>Analysis of 21 Apiospora genomes using comparative genomics revels a genus with tremendous synthesis potential of carbohydrate active enzymes and secondary metabolites.</title>
        <authorList>
            <person name="Sorensen T."/>
        </authorList>
    </citation>
    <scope>NUCLEOTIDE SEQUENCE [LARGE SCALE GENOMIC DNA]</scope>
    <source>
        <strain evidence="2 3">CBS 33761</strain>
    </source>
</reference>
<dbReference type="Proteomes" id="UP001444661">
    <property type="component" value="Unassembled WGS sequence"/>
</dbReference>
<dbReference type="InterPro" id="IPR038883">
    <property type="entry name" value="AN11006-like"/>
</dbReference>
<evidence type="ECO:0000256" key="1">
    <source>
        <dbReference type="SAM" id="MobiDB-lite"/>
    </source>
</evidence>
<name>A0ABR1TWI5_9PEZI</name>
<gene>
    <name evidence="2" type="ORF">PG993_002257</name>
</gene>
<evidence type="ECO:0000313" key="2">
    <source>
        <dbReference type="EMBL" id="KAK8050872.1"/>
    </source>
</evidence>
<accession>A0ABR1TWI5</accession>
<comment type="caution">
    <text evidence="2">The sequence shown here is derived from an EMBL/GenBank/DDBJ whole genome shotgun (WGS) entry which is preliminary data.</text>
</comment>
<sequence length="335" mass="38298">MTSMSHRDLNTSSHSIDPTAAPSSPSSTYSPELGDLFHNLPGELRERIFASLLVRPVKWDLKHAPGCPKLTVSPPDETIRWLVGAEYPARTNRTYTCATALKRWGAHLGQPTWSDPWRSRWAPPQTNPYVCSRCFDERLRPSPRTFSLPCLCPRRGDDLNVFLVCRAWYAEAGRVFYSGNVMAFAHTRECVAFFRALSPRWKPLVTKVSLLALPPKDVVPRNAREELEMVTVTVGGEDGLREALAALRSLPALAELELDAALFREQEAVNVIREVSFPRLRSLWFVKCTIVDWLRKPETFRPFVWPQQRHRHVLESEAWKSLADRVRGREERDRG</sequence>
<protein>
    <submittedName>
        <fullName evidence="2">Uncharacterized protein</fullName>
    </submittedName>
</protein>
<dbReference type="EMBL" id="JAQQWK010000002">
    <property type="protein sequence ID" value="KAK8050872.1"/>
    <property type="molecule type" value="Genomic_DNA"/>
</dbReference>
<feature type="region of interest" description="Disordered" evidence="1">
    <location>
        <begin position="1"/>
        <end position="29"/>
    </location>
</feature>
<organism evidence="2 3">
    <name type="scientific">Apiospora rasikravindrae</name>
    <dbReference type="NCBI Taxonomy" id="990691"/>
    <lineage>
        <taxon>Eukaryota</taxon>
        <taxon>Fungi</taxon>
        <taxon>Dikarya</taxon>
        <taxon>Ascomycota</taxon>
        <taxon>Pezizomycotina</taxon>
        <taxon>Sordariomycetes</taxon>
        <taxon>Xylariomycetidae</taxon>
        <taxon>Amphisphaeriales</taxon>
        <taxon>Apiosporaceae</taxon>
        <taxon>Apiospora</taxon>
    </lineage>
</organism>
<proteinExistence type="predicted"/>
<dbReference type="PANTHER" id="PTHR42085:SF2">
    <property type="entry name" value="F-BOX DOMAIN-CONTAINING PROTEIN"/>
    <property type="match status" value="1"/>
</dbReference>
<evidence type="ECO:0000313" key="3">
    <source>
        <dbReference type="Proteomes" id="UP001444661"/>
    </source>
</evidence>
<keyword evidence="3" id="KW-1185">Reference proteome</keyword>
<feature type="compositionally biased region" description="Low complexity" evidence="1">
    <location>
        <begin position="18"/>
        <end position="29"/>
    </location>
</feature>